<feature type="transmembrane region" description="Helical" evidence="14">
    <location>
        <begin position="199"/>
        <end position="225"/>
    </location>
</feature>
<evidence type="ECO:0000256" key="4">
    <source>
        <dbReference type="ARBA" id="ARBA00022606"/>
    </source>
</evidence>
<evidence type="ECO:0000313" key="16">
    <source>
        <dbReference type="EMBL" id="OCT68893.1"/>
    </source>
</evidence>
<evidence type="ECO:0000256" key="5">
    <source>
        <dbReference type="ARBA" id="ARBA00022692"/>
    </source>
</evidence>
<dbReference type="InterPro" id="IPR017452">
    <property type="entry name" value="GPCR_Rhodpsn_7TM"/>
</dbReference>
<keyword evidence="10 13" id="KW-0675">Receptor</keyword>
<evidence type="ECO:0000256" key="10">
    <source>
        <dbReference type="ARBA" id="ARBA00023170"/>
    </source>
</evidence>
<evidence type="ECO:0000256" key="11">
    <source>
        <dbReference type="ARBA" id="ARBA00023180"/>
    </source>
</evidence>
<dbReference type="PROSITE" id="PS50262">
    <property type="entry name" value="G_PROTEIN_RECEP_F1_2"/>
    <property type="match status" value="1"/>
</dbReference>
<keyword evidence="12 13" id="KW-0807">Transducer</keyword>
<evidence type="ECO:0000259" key="15">
    <source>
        <dbReference type="PROSITE" id="PS50262"/>
    </source>
</evidence>
<evidence type="ECO:0000256" key="12">
    <source>
        <dbReference type="ARBA" id="ARBA00023224"/>
    </source>
</evidence>
<dbReference type="EMBL" id="CM004480">
    <property type="protein sequence ID" value="OCT68893.1"/>
    <property type="molecule type" value="Genomic_DNA"/>
</dbReference>
<evidence type="ECO:0000256" key="13">
    <source>
        <dbReference type="RuleBase" id="RU000688"/>
    </source>
</evidence>
<protein>
    <recommendedName>
        <fullName evidence="14">Olfactory receptor</fullName>
    </recommendedName>
</protein>
<evidence type="ECO:0000256" key="14">
    <source>
        <dbReference type="RuleBase" id="RU363047"/>
    </source>
</evidence>
<feature type="transmembrane region" description="Helical" evidence="14">
    <location>
        <begin position="27"/>
        <end position="51"/>
    </location>
</feature>
<dbReference type="PRINTS" id="PR00237">
    <property type="entry name" value="GPCRRHODOPSN"/>
</dbReference>
<dbReference type="CDD" id="cd13954">
    <property type="entry name" value="7tmA_OR"/>
    <property type="match status" value="1"/>
</dbReference>
<proteinExistence type="inferred from homology"/>
<keyword evidence="7 14" id="KW-1133">Transmembrane helix</keyword>
<dbReference type="Gene3D" id="1.20.1070.10">
    <property type="entry name" value="Rhodopsin 7-helix transmembrane proteins"/>
    <property type="match status" value="1"/>
</dbReference>
<dbReference type="SUPFAM" id="SSF81321">
    <property type="entry name" value="Family A G protein-coupled receptor-like"/>
    <property type="match status" value="1"/>
</dbReference>
<keyword evidence="6 14" id="KW-0552">Olfaction</keyword>
<dbReference type="InterPro" id="IPR000725">
    <property type="entry name" value="Olfact_rcpt"/>
</dbReference>
<evidence type="ECO:0000313" key="17">
    <source>
        <dbReference type="Proteomes" id="UP000694892"/>
    </source>
</evidence>
<dbReference type="Proteomes" id="UP000694892">
    <property type="component" value="Chromosome 8L"/>
</dbReference>
<keyword evidence="11" id="KW-0325">Glycoprotein</keyword>
<feature type="transmembrane region" description="Helical" evidence="14">
    <location>
        <begin position="237"/>
        <end position="260"/>
    </location>
</feature>
<keyword evidence="5 13" id="KW-0812">Transmembrane</keyword>
<dbReference type="FunFam" id="1.10.1220.70:FF:000001">
    <property type="entry name" value="Olfactory receptor"/>
    <property type="match status" value="1"/>
</dbReference>
<sequence length="313" mass="35537">MQHKNQSKLMELYLQGITDISELQTPLFLVFLLIYLLTLTGNFLIIIIICLDRHLYKPMYYFLCNLSFLDFSLASAIQPKFLSMLVTGIHSISFNGCITQLYFFMFLTAAEFFLLTAMAYDRYVAICKPLQYHLLMNYKVCTLMAATCWAAGMIEPSAHAMAIAQLPLHTSQINHFYCDYSALLKISSVDTKRIEVMTYLAGVAVGMPAFSLTIASYVSIIATIVKIHSSQGRQKAFSTCVSHLTIVFLFYSTVLITIMRPTSKYSSTHGKLVSLLYTILVPSINPFIYTLRNQDVKQSFYKASIKWHFPLSL</sequence>
<name>A0A974C967_XENLA</name>
<dbReference type="GO" id="GO:0005886">
    <property type="term" value="C:plasma membrane"/>
    <property type="evidence" value="ECO:0007669"/>
    <property type="project" value="UniProtKB-SubCell"/>
</dbReference>
<dbReference type="Pfam" id="PF13853">
    <property type="entry name" value="7tm_4"/>
    <property type="match status" value="1"/>
</dbReference>
<feature type="transmembrane region" description="Helical" evidence="14">
    <location>
        <begin position="101"/>
        <end position="120"/>
    </location>
</feature>
<organism evidence="16 17">
    <name type="scientific">Xenopus laevis</name>
    <name type="common">African clawed frog</name>
    <dbReference type="NCBI Taxonomy" id="8355"/>
    <lineage>
        <taxon>Eukaryota</taxon>
        <taxon>Metazoa</taxon>
        <taxon>Chordata</taxon>
        <taxon>Craniata</taxon>
        <taxon>Vertebrata</taxon>
        <taxon>Euteleostomi</taxon>
        <taxon>Amphibia</taxon>
        <taxon>Batrachia</taxon>
        <taxon>Anura</taxon>
        <taxon>Pipoidea</taxon>
        <taxon>Pipidae</taxon>
        <taxon>Xenopodinae</taxon>
        <taxon>Xenopus</taxon>
        <taxon>Xenopus</taxon>
    </lineage>
</organism>
<accession>A0A974C967</accession>
<keyword evidence="4 14" id="KW-0716">Sensory transduction</keyword>
<dbReference type="GO" id="GO:0004930">
    <property type="term" value="F:G protein-coupled receptor activity"/>
    <property type="evidence" value="ECO:0007669"/>
    <property type="project" value="UniProtKB-KW"/>
</dbReference>
<dbReference type="PROSITE" id="PS00237">
    <property type="entry name" value="G_PROTEIN_RECEP_F1_1"/>
    <property type="match status" value="1"/>
</dbReference>
<dbReference type="FunFam" id="1.20.1070.10:FF:000010">
    <property type="entry name" value="Olfactory receptor"/>
    <property type="match status" value="1"/>
</dbReference>
<dbReference type="AlphaFoldDB" id="A0A974C967"/>
<keyword evidence="9 14" id="KW-0472">Membrane</keyword>
<dbReference type="GO" id="GO:0004984">
    <property type="term" value="F:olfactory receptor activity"/>
    <property type="evidence" value="ECO:0007669"/>
    <property type="project" value="InterPro"/>
</dbReference>
<keyword evidence="3 14" id="KW-1003">Cell membrane</keyword>
<evidence type="ECO:0000256" key="7">
    <source>
        <dbReference type="ARBA" id="ARBA00022989"/>
    </source>
</evidence>
<comment type="subcellular location">
    <subcellularLocation>
        <location evidence="1 14">Cell membrane</location>
        <topology evidence="1 14">Multi-pass membrane protein</topology>
    </subcellularLocation>
</comment>
<comment type="similarity">
    <text evidence="2 13">Belongs to the G-protein coupled receptor 1 family.</text>
</comment>
<feature type="transmembrane region" description="Helical" evidence="14">
    <location>
        <begin position="132"/>
        <end position="152"/>
    </location>
</feature>
<keyword evidence="8 13" id="KW-0297">G-protein coupled receptor</keyword>
<reference evidence="17" key="1">
    <citation type="journal article" date="2016" name="Nature">
        <title>Genome evolution in the allotetraploid frog Xenopus laevis.</title>
        <authorList>
            <person name="Session A.M."/>
            <person name="Uno Y."/>
            <person name="Kwon T."/>
            <person name="Chapman J.A."/>
            <person name="Toyoda A."/>
            <person name="Takahashi S."/>
            <person name="Fukui A."/>
            <person name="Hikosaka A."/>
            <person name="Suzuki A."/>
            <person name="Kondo M."/>
            <person name="van Heeringen S.J."/>
            <person name="Quigley I."/>
            <person name="Heinz S."/>
            <person name="Ogino H."/>
            <person name="Ochi H."/>
            <person name="Hellsten U."/>
            <person name="Lyons J.B."/>
            <person name="Simakov O."/>
            <person name="Putnam N."/>
            <person name="Stites J."/>
            <person name="Kuroki Y."/>
            <person name="Tanaka T."/>
            <person name="Michiue T."/>
            <person name="Watanabe M."/>
            <person name="Bogdanovic O."/>
            <person name="Lister R."/>
            <person name="Georgiou G."/>
            <person name="Paranjpe S.S."/>
            <person name="van Kruijsbergen I."/>
            <person name="Shu S."/>
            <person name="Carlson J."/>
            <person name="Kinoshita T."/>
            <person name="Ohta Y."/>
            <person name="Mawaribuchi S."/>
            <person name="Jenkins J."/>
            <person name="Grimwood J."/>
            <person name="Schmutz J."/>
            <person name="Mitros T."/>
            <person name="Mozaffari S.V."/>
            <person name="Suzuki Y."/>
            <person name="Haramoto Y."/>
            <person name="Yamamoto T.S."/>
            <person name="Takagi C."/>
            <person name="Heald R."/>
            <person name="Miller K."/>
            <person name="Haudenschild C."/>
            <person name="Kitzman J."/>
            <person name="Nakayama T."/>
            <person name="Izutsu Y."/>
            <person name="Robert J."/>
            <person name="Fortriede J."/>
            <person name="Burns K."/>
            <person name="Lotay V."/>
            <person name="Karimi K."/>
            <person name="Yasuoka Y."/>
            <person name="Dichmann D.S."/>
            <person name="Flajnik M.F."/>
            <person name="Houston D.W."/>
            <person name="Shendure J."/>
            <person name="DuPasquier L."/>
            <person name="Vize P.D."/>
            <person name="Zorn A.M."/>
            <person name="Ito M."/>
            <person name="Marcotte E.M."/>
            <person name="Wallingford J.B."/>
            <person name="Ito Y."/>
            <person name="Asashima M."/>
            <person name="Ueno N."/>
            <person name="Matsuda Y."/>
            <person name="Veenstra G.J."/>
            <person name="Fujiyama A."/>
            <person name="Harland R.M."/>
            <person name="Taira M."/>
            <person name="Rokhsar D.S."/>
        </authorList>
    </citation>
    <scope>NUCLEOTIDE SEQUENCE [LARGE SCALE GENOMIC DNA]</scope>
    <source>
        <strain evidence="17">J</strain>
    </source>
</reference>
<evidence type="ECO:0000256" key="3">
    <source>
        <dbReference type="ARBA" id="ARBA00022475"/>
    </source>
</evidence>
<gene>
    <name evidence="16" type="ORF">XELAEV_18040201mg</name>
</gene>
<evidence type="ECO:0000256" key="8">
    <source>
        <dbReference type="ARBA" id="ARBA00023040"/>
    </source>
</evidence>
<evidence type="ECO:0000256" key="1">
    <source>
        <dbReference type="ARBA" id="ARBA00004651"/>
    </source>
</evidence>
<evidence type="ECO:0000256" key="2">
    <source>
        <dbReference type="ARBA" id="ARBA00010663"/>
    </source>
</evidence>
<dbReference type="InterPro" id="IPR050516">
    <property type="entry name" value="Olfactory_GPCR"/>
</dbReference>
<evidence type="ECO:0000256" key="6">
    <source>
        <dbReference type="ARBA" id="ARBA00022725"/>
    </source>
</evidence>
<dbReference type="InterPro" id="IPR000276">
    <property type="entry name" value="GPCR_Rhodpsn"/>
</dbReference>
<dbReference type="PANTHER" id="PTHR26452">
    <property type="entry name" value="OLFACTORY RECEPTOR"/>
    <property type="match status" value="1"/>
</dbReference>
<feature type="domain" description="G-protein coupled receptors family 1 profile" evidence="15">
    <location>
        <begin position="41"/>
        <end position="289"/>
    </location>
</feature>
<dbReference type="PRINTS" id="PR00245">
    <property type="entry name" value="OLFACTORYR"/>
</dbReference>
<evidence type="ECO:0000256" key="9">
    <source>
        <dbReference type="ARBA" id="ARBA00023136"/>
    </source>
</evidence>
<feature type="transmembrane region" description="Helical" evidence="14">
    <location>
        <begin position="272"/>
        <end position="291"/>
    </location>
</feature>